<dbReference type="OrthoDB" id="9785497at2"/>
<dbReference type="PATRIC" id="fig|1581420.6.peg.1697"/>
<dbReference type="PANTHER" id="PTHR10173:SF57">
    <property type="entry name" value="PEPTIDE-METHIONINE (R)-S-OXIDE REDUCTASE"/>
    <property type="match status" value="1"/>
</dbReference>
<name>A0A0G9MU36_9SPHN</name>
<organism evidence="6 7">
    <name type="scientific">Aurantiacibacter luteus</name>
    <dbReference type="NCBI Taxonomy" id="1581420"/>
    <lineage>
        <taxon>Bacteria</taxon>
        <taxon>Pseudomonadati</taxon>
        <taxon>Pseudomonadota</taxon>
        <taxon>Alphaproteobacteria</taxon>
        <taxon>Sphingomonadales</taxon>
        <taxon>Erythrobacteraceae</taxon>
        <taxon>Aurantiacibacter</taxon>
    </lineage>
</organism>
<dbReference type="PANTHER" id="PTHR10173">
    <property type="entry name" value="METHIONINE SULFOXIDE REDUCTASE"/>
    <property type="match status" value="1"/>
</dbReference>
<feature type="chain" id="PRO_5002580300" description="peptide-methionine (R)-S-oxide reductase" evidence="4">
    <location>
        <begin position="26"/>
        <end position="166"/>
    </location>
</feature>
<dbReference type="InterPro" id="IPR011057">
    <property type="entry name" value="Mss4-like_sf"/>
</dbReference>
<dbReference type="GO" id="GO:0005737">
    <property type="term" value="C:cytoplasm"/>
    <property type="evidence" value="ECO:0007669"/>
    <property type="project" value="TreeGrafter"/>
</dbReference>
<gene>
    <name evidence="6" type="ORF">AAW00_08260</name>
</gene>
<dbReference type="GO" id="GO:0033743">
    <property type="term" value="F:peptide-methionine (R)-S-oxide reductase activity"/>
    <property type="evidence" value="ECO:0007669"/>
    <property type="project" value="UniProtKB-EC"/>
</dbReference>
<dbReference type="EMBL" id="LBHB01000002">
    <property type="protein sequence ID" value="KLE34247.1"/>
    <property type="molecule type" value="Genomic_DNA"/>
</dbReference>
<dbReference type="PROSITE" id="PS51318">
    <property type="entry name" value="TAT"/>
    <property type="match status" value="1"/>
</dbReference>
<dbReference type="EC" id="1.8.4.12" evidence="1"/>
<dbReference type="InterPro" id="IPR006311">
    <property type="entry name" value="TAT_signal"/>
</dbReference>
<dbReference type="AlphaFoldDB" id="A0A0G9MU36"/>
<evidence type="ECO:0000259" key="5">
    <source>
        <dbReference type="PROSITE" id="PS51790"/>
    </source>
</evidence>
<accession>A0A0G9MU36</accession>
<comment type="catalytic activity">
    <reaction evidence="3">
        <text>L-methionyl-[protein] + [thioredoxin]-disulfide + H2O = L-methionyl-(R)-S-oxide-[protein] + [thioredoxin]-dithiol</text>
        <dbReference type="Rhea" id="RHEA:24164"/>
        <dbReference type="Rhea" id="RHEA-COMP:10698"/>
        <dbReference type="Rhea" id="RHEA-COMP:10700"/>
        <dbReference type="Rhea" id="RHEA-COMP:12313"/>
        <dbReference type="Rhea" id="RHEA-COMP:12314"/>
        <dbReference type="ChEBI" id="CHEBI:15377"/>
        <dbReference type="ChEBI" id="CHEBI:16044"/>
        <dbReference type="ChEBI" id="CHEBI:29950"/>
        <dbReference type="ChEBI" id="CHEBI:45764"/>
        <dbReference type="ChEBI" id="CHEBI:50058"/>
        <dbReference type="EC" id="1.8.4.12"/>
    </reaction>
</comment>
<evidence type="ECO:0000313" key="6">
    <source>
        <dbReference type="EMBL" id="KLE34247.1"/>
    </source>
</evidence>
<evidence type="ECO:0000256" key="2">
    <source>
        <dbReference type="ARBA" id="ARBA00023002"/>
    </source>
</evidence>
<dbReference type="InterPro" id="IPR028427">
    <property type="entry name" value="Met_Sox_Rdtase_MsrB"/>
</dbReference>
<comment type="caution">
    <text evidence="6">The sequence shown here is derived from an EMBL/GenBank/DDBJ whole genome shotgun (WGS) entry which is preliminary data.</text>
</comment>
<dbReference type="RefSeq" id="WP_047003895.1">
    <property type="nucleotide sequence ID" value="NZ_LBHB01000002.1"/>
</dbReference>
<dbReference type="Gene3D" id="2.170.150.20">
    <property type="entry name" value="Peptide methionine sulfoxide reductase"/>
    <property type="match status" value="1"/>
</dbReference>
<evidence type="ECO:0000256" key="3">
    <source>
        <dbReference type="ARBA" id="ARBA00048488"/>
    </source>
</evidence>
<keyword evidence="2" id="KW-0560">Oxidoreductase</keyword>
<dbReference type="Proteomes" id="UP000053464">
    <property type="component" value="Unassembled WGS sequence"/>
</dbReference>
<sequence>MTHSNATRRSALFWLGAAASVPVLAACGVDPAAAQQSFRVTRTDAQWRERLTAMQYRVLRQEATERPYSSPLNNEHRRGTYHCRGCGNRLFSSAHKFDSGTGWPSFWQPIDSGAVGYKTDRLLGYARTEEHCADCGGHLGHRFDDGPRPTGHRHCINGVALEFRPA</sequence>
<dbReference type="GO" id="GO:0006979">
    <property type="term" value="P:response to oxidative stress"/>
    <property type="evidence" value="ECO:0007669"/>
    <property type="project" value="InterPro"/>
</dbReference>
<feature type="domain" description="MsrB" evidence="5">
    <location>
        <begin position="44"/>
        <end position="166"/>
    </location>
</feature>
<reference evidence="6 7" key="1">
    <citation type="submission" date="2015-04" db="EMBL/GenBank/DDBJ databases">
        <title>The draft genome sequence of Erythrobacter luteus KA37.</title>
        <authorList>
            <person name="Zhuang L."/>
            <person name="Liu Y."/>
            <person name="Shao Z."/>
        </authorList>
    </citation>
    <scope>NUCLEOTIDE SEQUENCE [LARGE SCALE GENOMIC DNA]</scope>
    <source>
        <strain evidence="6 7">KA37</strain>
    </source>
</reference>
<keyword evidence="7" id="KW-1185">Reference proteome</keyword>
<dbReference type="NCBIfam" id="TIGR00357">
    <property type="entry name" value="peptide-methionine (R)-S-oxide reductase MsrB"/>
    <property type="match status" value="1"/>
</dbReference>
<evidence type="ECO:0000256" key="4">
    <source>
        <dbReference type="SAM" id="SignalP"/>
    </source>
</evidence>
<dbReference type="InterPro" id="IPR002579">
    <property type="entry name" value="Met_Sox_Rdtase_MsrB_dom"/>
</dbReference>
<evidence type="ECO:0000256" key="1">
    <source>
        <dbReference type="ARBA" id="ARBA00012499"/>
    </source>
</evidence>
<feature type="signal peptide" evidence="4">
    <location>
        <begin position="1"/>
        <end position="25"/>
    </location>
</feature>
<keyword evidence="4" id="KW-0732">Signal</keyword>
<dbReference type="SUPFAM" id="SSF51316">
    <property type="entry name" value="Mss4-like"/>
    <property type="match status" value="1"/>
</dbReference>
<proteinExistence type="predicted"/>
<evidence type="ECO:0000313" key="7">
    <source>
        <dbReference type="Proteomes" id="UP000053464"/>
    </source>
</evidence>
<dbReference type="Pfam" id="PF01641">
    <property type="entry name" value="SelR"/>
    <property type="match status" value="1"/>
</dbReference>
<dbReference type="STRING" id="1581420.AAW00_08260"/>
<dbReference type="PROSITE" id="PS51790">
    <property type="entry name" value="MSRB"/>
    <property type="match status" value="1"/>
</dbReference>
<dbReference type="GO" id="GO:0030091">
    <property type="term" value="P:protein repair"/>
    <property type="evidence" value="ECO:0007669"/>
    <property type="project" value="InterPro"/>
</dbReference>
<protein>
    <recommendedName>
        <fullName evidence="1">peptide-methionine (R)-S-oxide reductase</fullName>
        <ecNumber evidence="1">1.8.4.12</ecNumber>
    </recommendedName>
</protein>